<dbReference type="SMART" id="SM00330">
    <property type="entry name" value="PIPKc"/>
    <property type="match status" value="1"/>
</dbReference>
<dbReference type="GO" id="GO:0005524">
    <property type="term" value="F:ATP binding"/>
    <property type="evidence" value="ECO:0007669"/>
    <property type="project" value="UniProtKB-UniRule"/>
</dbReference>
<dbReference type="SUPFAM" id="SSF56104">
    <property type="entry name" value="SAICAR synthase-like"/>
    <property type="match status" value="1"/>
</dbReference>
<dbReference type="InterPro" id="IPR023610">
    <property type="entry name" value="PInositol-4/5-P-5/4-kinase"/>
</dbReference>
<feature type="transmembrane region" description="Helical" evidence="2">
    <location>
        <begin position="98"/>
        <end position="116"/>
    </location>
</feature>
<evidence type="ECO:0000256" key="2">
    <source>
        <dbReference type="SAM" id="Phobius"/>
    </source>
</evidence>
<evidence type="ECO:0000313" key="4">
    <source>
        <dbReference type="EMBL" id="OMJ95676.1"/>
    </source>
</evidence>
<dbReference type="EMBL" id="MPUH01000009">
    <property type="protein sequence ID" value="OMJ95676.1"/>
    <property type="molecule type" value="Genomic_DNA"/>
</dbReference>
<keyword evidence="2" id="KW-0812">Transmembrane</keyword>
<keyword evidence="1" id="KW-0547">Nucleotide-binding</keyword>
<gene>
    <name evidence="4" type="ORF">SteCoe_926</name>
</gene>
<dbReference type="PANTHER" id="PTHR23086:SF8">
    <property type="entry name" value="PHOSPHATIDYLINOSITOL 5-PHOSPHATE 4-KINASE, ISOFORM A"/>
    <property type="match status" value="1"/>
</dbReference>
<dbReference type="GO" id="GO:0046854">
    <property type="term" value="P:phosphatidylinositol phosphate biosynthetic process"/>
    <property type="evidence" value="ECO:0007669"/>
    <property type="project" value="TreeGrafter"/>
</dbReference>
<keyword evidence="1" id="KW-0067">ATP-binding</keyword>
<keyword evidence="2" id="KW-1133">Transmembrane helix</keyword>
<dbReference type="InterPro" id="IPR027483">
    <property type="entry name" value="PInositol-4-P-4/5-kinase_C_sf"/>
</dbReference>
<keyword evidence="5" id="KW-1185">Reference proteome</keyword>
<dbReference type="GO" id="GO:0016308">
    <property type="term" value="F:1-phosphatidylinositol-4-phosphate 5-kinase activity"/>
    <property type="evidence" value="ECO:0007669"/>
    <property type="project" value="TreeGrafter"/>
</dbReference>
<keyword evidence="1" id="KW-0808">Transferase</keyword>
<name>A0A1R2D388_9CILI</name>
<keyword evidence="2" id="KW-0472">Membrane</keyword>
<accession>A0A1R2D388</accession>
<comment type="caution">
    <text evidence="4">The sequence shown here is derived from an EMBL/GenBank/DDBJ whole genome shotgun (WGS) entry which is preliminary data.</text>
</comment>
<protein>
    <recommendedName>
        <fullName evidence="3">PIPK domain-containing protein</fullName>
    </recommendedName>
</protein>
<dbReference type="InterPro" id="IPR002498">
    <property type="entry name" value="PInositol-4-P-4/5-kinase_core"/>
</dbReference>
<organism evidence="4 5">
    <name type="scientific">Stentor coeruleus</name>
    <dbReference type="NCBI Taxonomy" id="5963"/>
    <lineage>
        <taxon>Eukaryota</taxon>
        <taxon>Sar</taxon>
        <taxon>Alveolata</taxon>
        <taxon>Ciliophora</taxon>
        <taxon>Postciliodesmatophora</taxon>
        <taxon>Heterotrichea</taxon>
        <taxon>Heterotrichida</taxon>
        <taxon>Stentoridae</taxon>
        <taxon>Stentor</taxon>
    </lineage>
</organism>
<keyword evidence="1" id="KW-0418">Kinase</keyword>
<dbReference type="AlphaFoldDB" id="A0A1R2D388"/>
<dbReference type="Pfam" id="PF01504">
    <property type="entry name" value="PIP5K"/>
    <property type="match status" value="2"/>
</dbReference>
<dbReference type="CDD" id="cd00139">
    <property type="entry name" value="PIPKc"/>
    <property type="match status" value="1"/>
</dbReference>
<feature type="transmembrane region" description="Helical" evidence="2">
    <location>
        <begin position="56"/>
        <end position="78"/>
    </location>
</feature>
<reference evidence="4 5" key="1">
    <citation type="submission" date="2016-11" db="EMBL/GenBank/DDBJ databases">
        <title>The macronuclear genome of Stentor coeruleus: a giant cell with tiny introns.</title>
        <authorList>
            <person name="Slabodnick M."/>
            <person name="Ruby J.G."/>
            <person name="Reiff S.B."/>
            <person name="Swart E.C."/>
            <person name="Gosai S."/>
            <person name="Prabakaran S."/>
            <person name="Witkowska E."/>
            <person name="Larue G.E."/>
            <person name="Fisher S."/>
            <person name="Freeman R.M."/>
            <person name="Gunawardena J."/>
            <person name="Chu W."/>
            <person name="Stover N.A."/>
            <person name="Gregory B.D."/>
            <person name="Nowacki M."/>
            <person name="Derisi J."/>
            <person name="Roy S.W."/>
            <person name="Marshall W.F."/>
            <person name="Sood P."/>
        </authorList>
    </citation>
    <scope>NUCLEOTIDE SEQUENCE [LARGE SCALE GENOMIC DNA]</scope>
    <source>
        <strain evidence="4">WM001</strain>
    </source>
</reference>
<proteinExistence type="predicted"/>
<dbReference type="OrthoDB" id="70770at2759"/>
<sequence>MITTDFGNRSTANLTDLDLQGTRIIIYYLCCISFFTLICIVIYFKKHIVSRSNEIVNLIILTISHITVSIILTTLMFADEFKISENQKIDIATAIDSLYGTLGILQFIILFFRTKFRNRVLKIILKVKKAFRKSFHSTELQSPSVQLIQDPSNTLLIEPRVSSLTLAQGVTFADIFEGLTKNSLIIIFTSLSLIFMNEVPSNCESKKHSFTKRKISVFAKEINLKVIEKISKTQLSIEEFFPSVFSKLRSECSCESIYKSLINPINYYKIINFISEKGGRSGSFVFSTFDEKFIIKTISKVEAKLFLYKLLNSYIERIKVCPQSRLTRIFGIFRVFPLKQFVIIMENVLYNKEKSYIFDLKGSKVDRVVKFSDETQIPPKGVILKDMNLIQLGYKLVFSKEKAELLMKILFDDFNILKEAGIMDYSILLGVCDDFIDNEMLNRYSEKTLTKEIVSIGIIDLFQEYNLSKVSETAVKSVFNKKEDISSTNPQDYYERICKFVFSIFTSSN</sequence>
<dbReference type="GO" id="GO:0005886">
    <property type="term" value="C:plasma membrane"/>
    <property type="evidence" value="ECO:0007669"/>
    <property type="project" value="TreeGrafter"/>
</dbReference>
<dbReference type="Gene3D" id="3.30.810.10">
    <property type="entry name" value="2-Layer Sandwich"/>
    <property type="match status" value="1"/>
</dbReference>
<dbReference type="PANTHER" id="PTHR23086">
    <property type="entry name" value="PHOSPHATIDYLINOSITOL-4-PHOSPHATE 5-KINASE"/>
    <property type="match status" value="1"/>
</dbReference>
<evidence type="ECO:0000313" key="5">
    <source>
        <dbReference type="Proteomes" id="UP000187209"/>
    </source>
</evidence>
<dbReference type="Proteomes" id="UP000187209">
    <property type="component" value="Unassembled WGS sequence"/>
</dbReference>
<feature type="domain" description="PIPK" evidence="3">
    <location>
        <begin position="174"/>
        <end position="505"/>
    </location>
</feature>
<evidence type="ECO:0000256" key="1">
    <source>
        <dbReference type="PROSITE-ProRule" id="PRU00781"/>
    </source>
</evidence>
<dbReference type="InterPro" id="IPR027484">
    <property type="entry name" value="PInositol-4-P-5-kinase_N"/>
</dbReference>
<dbReference type="PROSITE" id="PS51455">
    <property type="entry name" value="PIPK"/>
    <property type="match status" value="1"/>
</dbReference>
<feature type="transmembrane region" description="Helical" evidence="2">
    <location>
        <begin position="24"/>
        <end position="44"/>
    </location>
</feature>
<dbReference type="Gene3D" id="3.30.800.10">
    <property type="entry name" value="Phosphatidylinositol Phosphate Kinase II Beta"/>
    <property type="match status" value="1"/>
</dbReference>
<evidence type="ECO:0000259" key="3">
    <source>
        <dbReference type="PROSITE" id="PS51455"/>
    </source>
</evidence>